<feature type="signal peptide" evidence="1">
    <location>
        <begin position="1"/>
        <end position="22"/>
    </location>
</feature>
<name>A0A811N996_9POAL</name>
<dbReference type="PANTHER" id="PTHR46038:SF66">
    <property type="entry name" value="NUCLEOTIDE-DIPHOSPHO-SUGAR TRANSFERASE DOMAIN-CONTAINING PROTEIN"/>
    <property type="match status" value="1"/>
</dbReference>
<evidence type="ECO:0000259" key="2">
    <source>
        <dbReference type="Pfam" id="PF03407"/>
    </source>
</evidence>
<accession>A0A811N996</accession>
<feature type="chain" id="PRO_5032908147" description="Nucleotide-diphospho-sugar transferase domain-containing protein" evidence="1">
    <location>
        <begin position="23"/>
        <end position="345"/>
    </location>
</feature>
<sequence length="345" mass="38944">MSYSHNTKNFWGFLLGAAVTAACILLLVPPAPCPCGVLPAERESVVLGNGTQADPIPSTKKLHMAGISNSTGHELLELLKRAAMDDKTIIMTFTNEAWTAPGSLLDLFLQSFRLGVRTAPLLKHLIVVAVDAKAYERCQHVHQLCYYFRVDGADFAAEQTYMQKDYLDMMWRRNRFQARILELGYSFVFTDVDIIWLRNPLLRIPIGADMAMSCDFFGGDNPYDLNKFANGGFVYAKASARMEAFYGSWYEARKGYPGAHEQYVFDQVKHELSARHGVRVQFVDTAYLSGFCDLHKDFYRVCTVHANCLLGLKSKLQRLTEVFDEWKQFREKAALLGSNTTALTD</sequence>
<dbReference type="EMBL" id="CAJGYO010000003">
    <property type="protein sequence ID" value="CAD6218626.1"/>
    <property type="molecule type" value="Genomic_DNA"/>
</dbReference>
<proteinExistence type="predicted"/>
<comment type="caution">
    <text evidence="3">The sequence shown here is derived from an EMBL/GenBank/DDBJ whole genome shotgun (WGS) entry which is preliminary data.</text>
</comment>
<feature type="domain" description="Nucleotide-diphospho-sugar transferase" evidence="2">
    <location>
        <begin position="121"/>
        <end position="319"/>
    </location>
</feature>
<dbReference type="InterPro" id="IPR005069">
    <property type="entry name" value="Nucl-diP-sugar_transferase"/>
</dbReference>
<evidence type="ECO:0000313" key="3">
    <source>
        <dbReference type="EMBL" id="CAD6218626.1"/>
    </source>
</evidence>
<dbReference type="InterPro" id="IPR044821">
    <property type="entry name" value="At1g28695/At4g15970-like"/>
</dbReference>
<keyword evidence="1" id="KW-0732">Signal</keyword>
<reference evidence="3" key="1">
    <citation type="submission" date="2020-10" db="EMBL/GenBank/DDBJ databases">
        <authorList>
            <person name="Han B."/>
            <person name="Lu T."/>
            <person name="Zhao Q."/>
            <person name="Huang X."/>
            <person name="Zhao Y."/>
        </authorList>
    </citation>
    <scope>NUCLEOTIDE SEQUENCE</scope>
</reference>
<dbReference type="PANTHER" id="PTHR46038">
    <property type="entry name" value="EXPRESSED PROTEIN-RELATED"/>
    <property type="match status" value="1"/>
</dbReference>
<dbReference type="Proteomes" id="UP000604825">
    <property type="component" value="Unassembled WGS sequence"/>
</dbReference>
<evidence type="ECO:0000256" key="1">
    <source>
        <dbReference type="SAM" id="SignalP"/>
    </source>
</evidence>
<dbReference type="OrthoDB" id="540503at2759"/>
<gene>
    <name evidence="3" type="ORF">NCGR_LOCUS12479</name>
</gene>
<evidence type="ECO:0000313" key="4">
    <source>
        <dbReference type="Proteomes" id="UP000604825"/>
    </source>
</evidence>
<dbReference type="Pfam" id="PF03407">
    <property type="entry name" value="Nucleotid_trans"/>
    <property type="match status" value="1"/>
</dbReference>
<protein>
    <recommendedName>
        <fullName evidence="2">Nucleotide-diphospho-sugar transferase domain-containing protein</fullName>
    </recommendedName>
</protein>
<dbReference type="AlphaFoldDB" id="A0A811N996"/>
<organism evidence="3 4">
    <name type="scientific">Miscanthus lutarioriparius</name>
    <dbReference type="NCBI Taxonomy" id="422564"/>
    <lineage>
        <taxon>Eukaryota</taxon>
        <taxon>Viridiplantae</taxon>
        <taxon>Streptophyta</taxon>
        <taxon>Embryophyta</taxon>
        <taxon>Tracheophyta</taxon>
        <taxon>Spermatophyta</taxon>
        <taxon>Magnoliopsida</taxon>
        <taxon>Liliopsida</taxon>
        <taxon>Poales</taxon>
        <taxon>Poaceae</taxon>
        <taxon>PACMAD clade</taxon>
        <taxon>Panicoideae</taxon>
        <taxon>Andropogonodae</taxon>
        <taxon>Andropogoneae</taxon>
        <taxon>Saccharinae</taxon>
        <taxon>Miscanthus</taxon>
    </lineage>
</organism>
<keyword evidence="4" id="KW-1185">Reference proteome</keyword>